<organism evidence="3 4">
    <name type="scientific">Cinchona calisaya</name>
    <dbReference type="NCBI Taxonomy" id="153742"/>
    <lineage>
        <taxon>Eukaryota</taxon>
        <taxon>Viridiplantae</taxon>
        <taxon>Streptophyta</taxon>
        <taxon>Embryophyta</taxon>
        <taxon>Tracheophyta</taxon>
        <taxon>Spermatophyta</taxon>
        <taxon>Magnoliopsida</taxon>
        <taxon>eudicotyledons</taxon>
        <taxon>Gunneridae</taxon>
        <taxon>Pentapetalae</taxon>
        <taxon>asterids</taxon>
        <taxon>lamiids</taxon>
        <taxon>Gentianales</taxon>
        <taxon>Rubiaceae</taxon>
        <taxon>Cinchonoideae</taxon>
        <taxon>Cinchoneae</taxon>
        <taxon>Cinchona</taxon>
    </lineage>
</organism>
<feature type="transmembrane region" description="Helical" evidence="2">
    <location>
        <begin position="43"/>
        <end position="61"/>
    </location>
</feature>
<dbReference type="AlphaFoldDB" id="A0ABD2Z3R4"/>
<dbReference type="Proteomes" id="UP001630127">
    <property type="component" value="Unassembled WGS sequence"/>
</dbReference>
<protein>
    <submittedName>
        <fullName evidence="3">Uncharacterized protein</fullName>
    </submittedName>
</protein>
<sequence>METSNKEDKDKDDEEGDAYKGEDDEACPSEPALGSFLYPYSKMQPINIISFILLHLFYYHLGKHWGEYFIQVYHKDLVSTQLPTFQEEHLNFEIPNKEKTDLVEEVQMEEALNKGDLLVSNSNPHFSYQEEGLVVNAQLL</sequence>
<accession>A0ABD2Z3R4</accession>
<keyword evidence="4" id="KW-1185">Reference proteome</keyword>
<evidence type="ECO:0000313" key="4">
    <source>
        <dbReference type="Proteomes" id="UP001630127"/>
    </source>
</evidence>
<evidence type="ECO:0000256" key="1">
    <source>
        <dbReference type="SAM" id="MobiDB-lite"/>
    </source>
</evidence>
<gene>
    <name evidence="3" type="ORF">ACH5RR_026193</name>
</gene>
<evidence type="ECO:0000313" key="3">
    <source>
        <dbReference type="EMBL" id="KAL3513476.1"/>
    </source>
</evidence>
<keyword evidence="2" id="KW-0812">Transmembrane</keyword>
<keyword evidence="2" id="KW-0472">Membrane</keyword>
<proteinExistence type="predicted"/>
<dbReference type="EMBL" id="JBJUIK010000011">
    <property type="protein sequence ID" value="KAL3513476.1"/>
    <property type="molecule type" value="Genomic_DNA"/>
</dbReference>
<feature type="compositionally biased region" description="Acidic residues" evidence="1">
    <location>
        <begin position="10"/>
        <end position="27"/>
    </location>
</feature>
<keyword evidence="2" id="KW-1133">Transmembrane helix</keyword>
<feature type="region of interest" description="Disordered" evidence="1">
    <location>
        <begin position="1"/>
        <end position="27"/>
    </location>
</feature>
<name>A0ABD2Z3R4_9GENT</name>
<reference evidence="3 4" key="1">
    <citation type="submission" date="2024-11" db="EMBL/GenBank/DDBJ databases">
        <title>A near-complete genome assembly of Cinchona calisaya.</title>
        <authorList>
            <person name="Lian D.C."/>
            <person name="Zhao X.W."/>
            <person name="Wei L."/>
        </authorList>
    </citation>
    <scope>NUCLEOTIDE SEQUENCE [LARGE SCALE GENOMIC DNA]</scope>
    <source>
        <tissue evidence="3">Nenye</tissue>
    </source>
</reference>
<evidence type="ECO:0000256" key="2">
    <source>
        <dbReference type="SAM" id="Phobius"/>
    </source>
</evidence>
<comment type="caution">
    <text evidence="3">The sequence shown here is derived from an EMBL/GenBank/DDBJ whole genome shotgun (WGS) entry which is preliminary data.</text>
</comment>